<accession>A0A1H4ERW3</accession>
<dbReference type="STRING" id="571932.SAMN05421743_109186"/>
<dbReference type="Gene3D" id="2.30.110.10">
    <property type="entry name" value="Electron Transport, Fmn-binding Protein, Chain A"/>
    <property type="match status" value="1"/>
</dbReference>
<dbReference type="InterPro" id="IPR052917">
    <property type="entry name" value="Stress-Dev_Protein"/>
</dbReference>
<reference evidence="3" key="1">
    <citation type="submission" date="2016-10" db="EMBL/GenBank/DDBJ databases">
        <authorList>
            <person name="Varghese N."/>
            <person name="Submissions S."/>
        </authorList>
    </citation>
    <scope>NUCLEOTIDE SEQUENCE [LARGE SCALE GENOMIC DNA]</scope>
    <source>
        <strain evidence="3">CCM7597</strain>
    </source>
</reference>
<dbReference type="InterPro" id="IPR012349">
    <property type="entry name" value="Split_barrel_FMN-bd"/>
</dbReference>
<dbReference type="Pfam" id="PF01243">
    <property type="entry name" value="PNPOx_N"/>
    <property type="match status" value="1"/>
</dbReference>
<dbReference type="OrthoDB" id="5431160at2"/>
<dbReference type="InterPro" id="IPR011576">
    <property type="entry name" value="Pyridox_Oxase_N"/>
</dbReference>
<gene>
    <name evidence="2" type="ORF">SAMN05421743_109186</name>
</gene>
<feature type="domain" description="Pyridoxamine 5'-phosphate oxidase N-terminal" evidence="1">
    <location>
        <begin position="6"/>
        <end position="128"/>
    </location>
</feature>
<keyword evidence="3" id="KW-1185">Reference proteome</keyword>
<dbReference type="SUPFAM" id="SSF50475">
    <property type="entry name" value="FMN-binding split barrel"/>
    <property type="match status" value="1"/>
</dbReference>
<proteinExistence type="predicted"/>
<evidence type="ECO:0000313" key="2">
    <source>
        <dbReference type="EMBL" id="SEA87240.1"/>
    </source>
</evidence>
<dbReference type="RefSeq" id="WP_093045302.1">
    <property type="nucleotide sequence ID" value="NZ_FNQR01000009.1"/>
</dbReference>
<dbReference type="Proteomes" id="UP000198584">
    <property type="component" value="Unassembled WGS sequence"/>
</dbReference>
<evidence type="ECO:0000313" key="3">
    <source>
        <dbReference type="Proteomes" id="UP000198584"/>
    </source>
</evidence>
<name>A0A1H4ERW3_9BACI</name>
<dbReference type="PANTHER" id="PTHR34818:SF1">
    <property type="entry name" value="PROTEIN BLI-3"/>
    <property type="match status" value="1"/>
</dbReference>
<organism evidence="2 3">
    <name type="scientific">Thalassobacillus cyri</name>
    <dbReference type="NCBI Taxonomy" id="571932"/>
    <lineage>
        <taxon>Bacteria</taxon>
        <taxon>Bacillati</taxon>
        <taxon>Bacillota</taxon>
        <taxon>Bacilli</taxon>
        <taxon>Bacillales</taxon>
        <taxon>Bacillaceae</taxon>
        <taxon>Thalassobacillus</taxon>
    </lineage>
</organism>
<dbReference type="AlphaFoldDB" id="A0A1H4ERW3"/>
<sequence>MNSQELKDKVLQVLENNKVGTLATVKNNRPHSRYMTFFNKELTLYTPTNKETHKAEEIEANPYVHILIGYQGEGVGDAYLEVEGKAEIQEDKELKEQFWNDYMKNWFDGPEDPEYIILKITPEQVRLMSKGDTTPQTLEL</sequence>
<dbReference type="EMBL" id="FNQR01000009">
    <property type="protein sequence ID" value="SEA87240.1"/>
    <property type="molecule type" value="Genomic_DNA"/>
</dbReference>
<dbReference type="PANTHER" id="PTHR34818">
    <property type="entry name" value="PROTEIN BLI-3"/>
    <property type="match status" value="1"/>
</dbReference>
<evidence type="ECO:0000259" key="1">
    <source>
        <dbReference type="Pfam" id="PF01243"/>
    </source>
</evidence>
<protein>
    <submittedName>
        <fullName evidence="2">General stress protein 26</fullName>
    </submittedName>
</protein>